<feature type="binding site" evidence="1">
    <location>
        <position position="96"/>
    </location>
    <ligand>
        <name>Mn(2+)</name>
        <dbReference type="ChEBI" id="CHEBI:29035"/>
        <label>2</label>
    </ligand>
</feature>
<dbReference type="GO" id="GO:0046872">
    <property type="term" value="F:metal ion binding"/>
    <property type="evidence" value="ECO:0007669"/>
    <property type="project" value="UniProtKB-KW"/>
</dbReference>
<dbReference type="Pfam" id="PF01546">
    <property type="entry name" value="Peptidase_M20"/>
    <property type="match status" value="1"/>
</dbReference>
<dbReference type="GO" id="GO:0016787">
    <property type="term" value="F:hydrolase activity"/>
    <property type="evidence" value="ECO:0007669"/>
    <property type="project" value="UniProtKB-KW"/>
</dbReference>
<dbReference type="InterPro" id="IPR017439">
    <property type="entry name" value="Amidohydrolase"/>
</dbReference>
<keyword evidence="1" id="KW-0479">Metal-binding</keyword>
<dbReference type="SUPFAM" id="SSF53187">
    <property type="entry name" value="Zn-dependent exopeptidases"/>
    <property type="match status" value="1"/>
</dbReference>
<feature type="binding site" evidence="1">
    <location>
        <position position="351"/>
    </location>
    <ligand>
        <name>Mn(2+)</name>
        <dbReference type="ChEBI" id="CHEBI:29035"/>
        <label>2</label>
    </ligand>
</feature>
<dbReference type="InterPro" id="IPR011650">
    <property type="entry name" value="Peptidase_M20_dimer"/>
</dbReference>
<evidence type="ECO:0000313" key="4">
    <source>
        <dbReference type="Proteomes" id="UP000429595"/>
    </source>
</evidence>
<dbReference type="CDD" id="cd08018">
    <property type="entry name" value="M20_Acy1_amhX-like"/>
    <property type="match status" value="1"/>
</dbReference>
<accession>A0A6I1FFG7</accession>
<dbReference type="InterPro" id="IPR002933">
    <property type="entry name" value="Peptidase_M20"/>
</dbReference>
<keyword evidence="3" id="KW-0378">Hydrolase</keyword>
<comment type="caution">
    <text evidence="3">The sequence shown here is derived from an EMBL/GenBank/DDBJ whole genome shotgun (WGS) entry which is preliminary data.</text>
</comment>
<reference evidence="3 4" key="1">
    <citation type="submission" date="2019-10" db="EMBL/GenBank/DDBJ databases">
        <title>Bacillus aerolatum sp. nov., isolated from bioaerosol of sport playgrounds.</title>
        <authorList>
            <person name="Chen P."/>
            <person name="Zhang G."/>
        </authorList>
    </citation>
    <scope>NUCLEOTIDE SEQUENCE [LARGE SCALE GENOMIC DNA]</scope>
    <source>
        <strain evidence="3 4">CX253</strain>
    </source>
</reference>
<comment type="cofactor">
    <cofactor evidence="1">
        <name>Mn(2+)</name>
        <dbReference type="ChEBI" id="CHEBI:29035"/>
    </cofactor>
    <text evidence="1">The Mn(2+) ion enhances activity.</text>
</comment>
<feature type="binding site" evidence="1">
    <location>
        <position position="132"/>
    </location>
    <ligand>
        <name>Mn(2+)</name>
        <dbReference type="ChEBI" id="CHEBI:29035"/>
        <label>2</label>
    </ligand>
</feature>
<dbReference type="InterPro" id="IPR037484">
    <property type="entry name" value="AmhX-like"/>
</dbReference>
<evidence type="ECO:0000259" key="2">
    <source>
        <dbReference type="Pfam" id="PF07687"/>
    </source>
</evidence>
<keyword evidence="1" id="KW-0464">Manganese</keyword>
<dbReference type="AlphaFoldDB" id="A0A6I1FFG7"/>
<dbReference type="RefSeq" id="WP_152151848.1">
    <property type="nucleotide sequence ID" value="NZ_WEIO01000005.1"/>
</dbReference>
<name>A0A6I1FFG7_9BACI</name>
<dbReference type="PANTHER" id="PTHR11014:SF122">
    <property type="entry name" value="AMIDOHYDROLASE AMHX"/>
    <property type="match status" value="1"/>
</dbReference>
<organism evidence="3 4">
    <name type="scientific">Bacillus aerolatus</name>
    <dbReference type="NCBI Taxonomy" id="2653354"/>
    <lineage>
        <taxon>Bacteria</taxon>
        <taxon>Bacillati</taxon>
        <taxon>Bacillota</taxon>
        <taxon>Bacilli</taxon>
        <taxon>Bacillales</taxon>
        <taxon>Bacillaceae</taxon>
        <taxon>Bacillus</taxon>
    </lineage>
</organism>
<evidence type="ECO:0000313" key="3">
    <source>
        <dbReference type="EMBL" id="KAB7706706.1"/>
    </source>
</evidence>
<dbReference type="Gene3D" id="3.40.630.10">
    <property type="entry name" value="Zn peptidases"/>
    <property type="match status" value="1"/>
</dbReference>
<evidence type="ECO:0000256" key="1">
    <source>
        <dbReference type="PIRSR" id="PIRSR005962-1"/>
    </source>
</evidence>
<gene>
    <name evidence="3" type="ORF">F9802_10975</name>
</gene>
<dbReference type="Gene3D" id="3.30.70.360">
    <property type="match status" value="1"/>
</dbReference>
<dbReference type="InterPro" id="IPR036264">
    <property type="entry name" value="Bact_exopeptidase_dim_dom"/>
</dbReference>
<dbReference type="NCBIfam" id="TIGR01891">
    <property type="entry name" value="amidohydrolases"/>
    <property type="match status" value="1"/>
</dbReference>
<dbReference type="PIRSF" id="PIRSF005962">
    <property type="entry name" value="Pept_M20D_amidohydro"/>
    <property type="match status" value="1"/>
</dbReference>
<feature type="binding site" evidence="1">
    <location>
        <position position="98"/>
    </location>
    <ligand>
        <name>Mn(2+)</name>
        <dbReference type="ChEBI" id="CHEBI:29035"/>
        <label>2</label>
    </ligand>
</feature>
<feature type="binding site" evidence="1">
    <location>
        <position position="156"/>
    </location>
    <ligand>
        <name>Mn(2+)</name>
        <dbReference type="ChEBI" id="CHEBI:29035"/>
        <label>2</label>
    </ligand>
</feature>
<feature type="domain" description="Peptidase M20 dimerisation" evidence="2">
    <location>
        <begin position="183"/>
        <end position="268"/>
    </location>
</feature>
<dbReference type="Pfam" id="PF07687">
    <property type="entry name" value="M20_dimer"/>
    <property type="match status" value="1"/>
</dbReference>
<dbReference type="EMBL" id="WEIO01000005">
    <property type="protein sequence ID" value="KAB7706706.1"/>
    <property type="molecule type" value="Genomic_DNA"/>
</dbReference>
<proteinExistence type="predicted"/>
<protein>
    <submittedName>
        <fullName evidence="3">Amidohydrolase</fullName>
    </submittedName>
</protein>
<sequence length="403" mass="44146">MIEKIKHWVDENKESIKSTYNYLHSNAEISWKEEKTTEYLCSQLKMLDIPFKTFDDHTGVIGYWGNEEEGPVIGLRADIDALWQIVDGEWKANHSCGHDAHMTMVLYTITCLKEIGFYPKGLLKIIFQPAEESGKGAQALIEKGVMNDVDYLLGIHVRPIQELTFGQASPAIYHGATTLLKGRIEGIQAHGSRPNQGINVVDSLGAIIQAVNSVKIDPTVSASAKVTMVQAGGNNINIIPDYAEFGIDIRAQDNHVLHQLIEQIEHAILYAGSANRAKVEVETLAAMVAAEPSPEMEELVKAAIVEALGEDALAAPPVTPGGEDFHFYKSSFPHIQATMVGLGTDLQPGLHHPNMSFNLDSLQNGVKVLAISTLKLLQQEEICTKVKETKIKGWNRSTSSSSA</sequence>
<keyword evidence="4" id="KW-1185">Reference proteome</keyword>
<dbReference type="Proteomes" id="UP000429595">
    <property type="component" value="Unassembled WGS sequence"/>
</dbReference>
<dbReference type="PANTHER" id="PTHR11014">
    <property type="entry name" value="PEPTIDASE M20 FAMILY MEMBER"/>
    <property type="match status" value="1"/>
</dbReference>
<dbReference type="SUPFAM" id="SSF55031">
    <property type="entry name" value="Bacterial exopeptidase dimerisation domain"/>
    <property type="match status" value="1"/>
</dbReference>